<dbReference type="EMBL" id="JAHKRT010000003">
    <property type="protein sequence ID" value="MBU3077453.1"/>
    <property type="molecule type" value="Genomic_DNA"/>
</dbReference>
<dbReference type="Proteomes" id="UP000776276">
    <property type="component" value="Unassembled WGS sequence"/>
</dbReference>
<feature type="domain" description="HTH tetR-type" evidence="5">
    <location>
        <begin position="9"/>
        <end position="69"/>
    </location>
</feature>
<organism evidence="6 7">
    <name type="scientific">Sphingomonas quercus</name>
    <dbReference type="NCBI Taxonomy" id="2842451"/>
    <lineage>
        <taxon>Bacteria</taxon>
        <taxon>Pseudomonadati</taxon>
        <taxon>Pseudomonadota</taxon>
        <taxon>Alphaproteobacteria</taxon>
        <taxon>Sphingomonadales</taxon>
        <taxon>Sphingomonadaceae</taxon>
        <taxon>Sphingomonas</taxon>
    </lineage>
</organism>
<dbReference type="PROSITE" id="PS50977">
    <property type="entry name" value="HTH_TETR_2"/>
    <property type="match status" value="1"/>
</dbReference>
<dbReference type="PANTHER" id="PTHR47506:SF7">
    <property type="entry name" value="TRANSCRIPTIONAL REGULATORY PROTEIN"/>
    <property type="match status" value="1"/>
</dbReference>
<sequence>MIDGSSHKERTRARILDAAAQAMRTAGVEGIGVAALMKRAGLTHGGFYAHFSSRDDLVAHAIARMFEDSRALVADYFGDEDPARGLAGLIDAYLSDEARTAPGLSCPLPSLAGEAARLPEGARDQFVAGIEAMQQALATGLAALGHAEPARLAASALAEMTGAVALSRAFTDESSASGFLAAARATLKQRLGL</sequence>
<accession>A0ABS6BGN0</accession>
<evidence type="ECO:0000256" key="3">
    <source>
        <dbReference type="ARBA" id="ARBA00023163"/>
    </source>
</evidence>
<dbReference type="PANTHER" id="PTHR47506">
    <property type="entry name" value="TRANSCRIPTIONAL REGULATORY PROTEIN"/>
    <property type="match status" value="1"/>
</dbReference>
<keyword evidence="7" id="KW-1185">Reference proteome</keyword>
<evidence type="ECO:0000256" key="4">
    <source>
        <dbReference type="PROSITE-ProRule" id="PRU00335"/>
    </source>
</evidence>
<feature type="DNA-binding region" description="H-T-H motif" evidence="4">
    <location>
        <begin position="32"/>
        <end position="51"/>
    </location>
</feature>
<evidence type="ECO:0000313" key="6">
    <source>
        <dbReference type="EMBL" id="MBU3077453.1"/>
    </source>
</evidence>
<evidence type="ECO:0000256" key="1">
    <source>
        <dbReference type="ARBA" id="ARBA00023015"/>
    </source>
</evidence>
<protein>
    <submittedName>
        <fullName evidence="6">TetR/AcrR family transcriptional regulator</fullName>
    </submittedName>
</protein>
<name>A0ABS6BGN0_9SPHN</name>
<dbReference type="RefSeq" id="WP_216321918.1">
    <property type="nucleotide sequence ID" value="NZ_JAHKRT010000003.1"/>
</dbReference>
<comment type="caution">
    <text evidence="6">The sequence shown here is derived from an EMBL/GenBank/DDBJ whole genome shotgun (WGS) entry which is preliminary data.</text>
</comment>
<keyword evidence="1" id="KW-0805">Transcription regulation</keyword>
<evidence type="ECO:0000313" key="7">
    <source>
        <dbReference type="Proteomes" id="UP000776276"/>
    </source>
</evidence>
<gene>
    <name evidence="6" type="ORF">KOF26_06180</name>
</gene>
<dbReference type="Pfam" id="PF00440">
    <property type="entry name" value="TetR_N"/>
    <property type="match status" value="1"/>
</dbReference>
<dbReference type="InterPro" id="IPR001647">
    <property type="entry name" value="HTH_TetR"/>
</dbReference>
<keyword evidence="3" id="KW-0804">Transcription</keyword>
<keyword evidence="2 4" id="KW-0238">DNA-binding</keyword>
<evidence type="ECO:0000259" key="5">
    <source>
        <dbReference type="PROSITE" id="PS50977"/>
    </source>
</evidence>
<reference evidence="6 7" key="1">
    <citation type="submission" date="2021-06" db="EMBL/GenBank/DDBJ databases">
        <title>Sphingomonas sp. XMGL2, whole genome shotgun sequencing project.</title>
        <authorList>
            <person name="Zhao G."/>
            <person name="Shen L."/>
        </authorList>
    </citation>
    <scope>NUCLEOTIDE SEQUENCE [LARGE SCALE GENOMIC DNA]</scope>
    <source>
        <strain evidence="6 7">XMGL2</strain>
    </source>
</reference>
<evidence type="ECO:0000256" key="2">
    <source>
        <dbReference type="ARBA" id="ARBA00023125"/>
    </source>
</evidence>
<proteinExistence type="predicted"/>